<keyword evidence="7" id="KW-1185">Reference proteome</keyword>
<name>A0A2G1VQN3_9FLAO</name>
<dbReference type="Gene3D" id="2.170.130.10">
    <property type="entry name" value="TonB-dependent receptor, plug domain"/>
    <property type="match status" value="1"/>
</dbReference>
<keyword evidence="6" id="KW-0675">Receptor</keyword>
<dbReference type="Gene3D" id="2.60.40.1120">
    <property type="entry name" value="Carboxypeptidase-like, regulatory domain"/>
    <property type="match status" value="1"/>
</dbReference>
<feature type="signal peptide" evidence="4">
    <location>
        <begin position="1"/>
        <end position="21"/>
    </location>
</feature>
<dbReference type="SUPFAM" id="SSF56935">
    <property type="entry name" value="Porins"/>
    <property type="match status" value="1"/>
</dbReference>
<evidence type="ECO:0000256" key="4">
    <source>
        <dbReference type="SAM" id="SignalP"/>
    </source>
</evidence>
<dbReference type="InterPro" id="IPR008969">
    <property type="entry name" value="CarboxyPept-like_regulatory"/>
</dbReference>
<dbReference type="PANTHER" id="PTHR40980:SF4">
    <property type="entry name" value="TONB-DEPENDENT RECEPTOR-LIKE BETA-BARREL DOMAIN-CONTAINING PROTEIN"/>
    <property type="match status" value="1"/>
</dbReference>
<comment type="caution">
    <text evidence="6">The sequence shown here is derived from an EMBL/GenBank/DDBJ whole genome shotgun (WGS) entry which is preliminary data.</text>
</comment>
<gene>
    <name evidence="6" type="ORF">CJ305_10775</name>
</gene>
<evidence type="ECO:0000313" key="6">
    <source>
        <dbReference type="EMBL" id="PHQ29088.1"/>
    </source>
</evidence>
<evidence type="ECO:0000256" key="3">
    <source>
        <dbReference type="ARBA" id="ARBA00023237"/>
    </source>
</evidence>
<dbReference type="SUPFAM" id="SSF49464">
    <property type="entry name" value="Carboxypeptidase regulatory domain-like"/>
    <property type="match status" value="1"/>
</dbReference>
<dbReference type="InterPro" id="IPR037066">
    <property type="entry name" value="Plug_dom_sf"/>
</dbReference>
<sequence length="815" mass="91741">MKSNHRLLSLLFVLFSFAAFAQPKAPEVVTGSVSGVVMDTQLNQPIPYATVVIMTSTGETLTGGITNDDGVFEIKKIPEGAYTLKVQFIGYEPVTRDLVVDRDHRETDYGKINMDAVAAELDAVNVVAERTTIEQKIDRKVINIGKDLTTAGATAADIMNNIPSVSLDQQSGALTLRGNSNVQVMVDGKLSNIAPDQLLKQLPSNSIKKIELITNPSAKYNPDGMSGIINIVLHKNANVGFNGDVSAGLSYEKNAQFNSGLNLNYRNGKFNLYSNYSNTIAKNANYGTIFREGDNSTQFFDMLNDRKSHLLKVGLDVYLNEKNTISVFTSQNSFKGEPGGNIDIVYADDMSRNLMQDFGADMDNYSQQYNFDYKLDFEKEGHNIEFEADYNTFDAEEDTFFDFTGTTPLSDYEDFVDTKRNRTTLNLDYVNPLSESEKLELGAQAILFNTDIGYSSTGQSFNAEGNLVPTPSTHFDYNRNIYSAYVTYGKNYEKWSYQAGLRAEQVNVEADTNSVRAFTNDYFEVYPSAYVTFNPSEKNQYQLSYSRRIDRPGVGQVNPIREWSSPLVTEYGNVNLLPQFTNSLEANYTRSFEKGSFTAGVFYRIIEDQINQAVYVDRFNLDRMVLTQDNFDSTTAYGFELSSNFKAFDWWSINASYDLFNQTQTGITEMLDPNIENPTAADIIQTSEEVENTVYNARVINNFNATKQLTFTAFAMFRGPQAGIQFRNKSMFMTNIGARYSIWEGKGTISLNYNDIFNTMKARFTGSSPYLIQGQFNWESNTIYAGFNYRFGDSKYRAKRRKQRDDNEASGGGMF</sequence>
<feature type="chain" id="PRO_5013558444" evidence="4">
    <location>
        <begin position="22"/>
        <end position="815"/>
    </location>
</feature>
<dbReference type="Pfam" id="PF13715">
    <property type="entry name" value="CarbopepD_reg_2"/>
    <property type="match status" value="1"/>
</dbReference>
<dbReference type="InterPro" id="IPR036942">
    <property type="entry name" value="Beta-barrel_TonB_sf"/>
</dbReference>
<dbReference type="Pfam" id="PF14905">
    <property type="entry name" value="OMP_b-brl_3"/>
    <property type="match status" value="1"/>
</dbReference>
<comment type="subcellular location">
    <subcellularLocation>
        <location evidence="1">Cell outer membrane</location>
    </subcellularLocation>
</comment>
<dbReference type="EMBL" id="NQXA01000008">
    <property type="protein sequence ID" value="PHQ29088.1"/>
    <property type="molecule type" value="Genomic_DNA"/>
</dbReference>
<dbReference type="AlphaFoldDB" id="A0A2G1VQN3"/>
<dbReference type="PANTHER" id="PTHR40980">
    <property type="entry name" value="PLUG DOMAIN-CONTAINING PROTEIN"/>
    <property type="match status" value="1"/>
</dbReference>
<organism evidence="6 7">
    <name type="scientific">Leeuwenhoekiella nanhaiensis</name>
    <dbReference type="NCBI Taxonomy" id="1655491"/>
    <lineage>
        <taxon>Bacteria</taxon>
        <taxon>Pseudomonadati</taxon>
        <taxon>Bacteroidota</taxon>
        <taxon>Flavobacteriia</taxon>
        <taxon>Flavobacteriales</taxon>
        <taxon>Flavobacteriaceae</taxon>
        <taxon>Leeuwenhoekiella</taxon>
    </lineage>
</organism>
<evidence type="ECO:0000259" key="5">
    <source>
        <dbReference type="Pfam" id="PF14905"/>
    </source>
</evidence>
<evidence type="ECO:0000256" key="1">
    <source>
        <dbReference type="ARBA" id="ARBA00004442"/>
    </source>
</evidence>
<accession>A0A2G1VQN3</accession>
<keyword evidence="2" id="KW-0472">Membrane</keyword>
<dbReference type="Proteomes" id="UP000229433">
    <property type="component" value="Unassembled WGS sequence"/>
</dbReference>
<dbReference type="Gene3D" id="2.40.170.20">
    <property type="entry name" value="TonB-dependent receptor, beta-barrel domain"/>
    <property type="match status" value="1"/>
</dbReference>
<evidence type="ECO:0000256" key="2">
    <source>
        <dbReference type="ARBA" id="ARBA00023136"/>
    </source>
</evidence>
<dbReference type="RefSeq" id="WP_099646290.1">
    <property type="nucleotide sequence ID" value="NZ_KZ319291.1"/>
</dbReference>
<dbReference type="GO" id="GO:0009279">
    <property type="term" value="C:cell outer membrane"/>
    <property type="evidence" value="ECO:0007669"/>
    <property type="project" value="UniProtKB-SubCell"/>
</dbReference>
<evidence type="ECO:0000313" key="7">
    <source>
        <dbReference type="Proteomes" id="UP000229433"/>
    </source>
</evidence>
<keyword evidence="4" id="KW-0732">Signal</keyword>
<dbReference type="OrthoDB" id="8764943at2"/>
<feature type="domain" description="Outer membrane protein beta-barrel" evidence="5">
    <location>
        <begin position="376"/>
        <end position="789"/>
    </location>
</feature>
<keyword evidence="3" id="KW-0998">Cell outer membrane</keyword>
<proteinExistence type="predicted"/>
<dbReference type="InterPro" id="IPR041700">
    <property type="entry name" value="OMP_b-brl_3"/>
</dbReference>
<reference evidence="6 7" key="1">
    <citation type="submission" date="2017-08" db="EMBL/GenBank/DDBJ databases">
        <title>The whole genome shortgun sequences of strain Leeuwenhoekiella nanhaiensis G18 from the South China Sea.</title>
        <authorList>
            <person name="Liu Q."/>
        </authorList>
    </citation>
    <scope>NUCLEOTIDE SEQUENCE [LARGE SCALE GENOMIC DNA]</scope>
    <source>
        <strain evidence="6 7">G18</strain>
    </source>
</reference>
<protein>
    <submittedName>
        <fullName evidence="6">TonB-dependent receptor</fullName>
    </submittedName>
</protein>